<keyword evidence="2" id="KW-1185">Reference proteome</keyword>
<dbReference type="EMBL" id="LRQG01000092">
    <property type="protein sequence ID" value="KXA39497.1"/>
    <property type="molecule type" value="Genomic_DNA"/>
</dbReference>
<name>A0A133Q9F2_9BACT</name>
<sequence>MSIEKIENSTFLKVVWQFGNLCLGVGVTMKNPLSVRGVSAERCESVIFAS</sequence>
<proteinExistence type="predicted"/>
<dbReference type="PATRIC" id="fig|28128.5.peg.1356"/>
<dbReference type="AlphaFoldDB" id="A0A133Q9F2"/>
<evidence type="ECO:0000313" key="1">
    <source>
        <dbReference type="EMBL" id="KXA39497.1"/>
    </source>
</evidence>
<reference evidence="2" key="1">
    <citation type="submission" date="2016-01" db="EMBL/GenBank/DDBJ databases">
        <authorList>
            <person name="Mitreva M."/>
            <person name="Pepin K.H."/>
            <person name="Mihindukulasuriya K.A."/>
            <person name="Fulton R."/>
            <person name="Fronick C."/>
            <person name="O'Laughlin M."/>
            <person name="Miner T."/>
            <person name="Herter B."/>
            <person name="Rosa B.A."/>
            <person name="Cordes M."/>
            <person name="Tomlinson C."/>
            <person name="Wollam A."/>
            <person name="Palsikar V.B."/>
            <person name="Mardis E.R."/>
            <person name="Wilson R.K."/>
        </authorList>
    </citation>
    <scope>NUCLEOTIDE SEQUENCE [LARGE SCALE GENOMIC DNA]</scope>
    <source>
        <strain evidence="2">MJR7716</strain>
    </source>
</reference>
<dbReference type="Proteomes" id="UP000070533">
    <property type="component" value="Unassembled WGS sequence"/>
</dbReference>
<comment type="caution">
    <text evidence="1">The sequence shown here is derived from an EMBL/GenBank/DDBJ whole genome shotgun (WGS) entry which is preliminary data.</text>
</comment>
<accession>A0A133Q9F2</accession>
<organism evidence="1 2">
    <name type="scientific">Prevotella corporis</name>
    <dbReference type="NCBI Taxonomy" id="28128"/>
    <lineage>
        <taxon>Bacteria</taxon>
        <taxon>Pseudomonadati</taxon>
        <taxon>Bacteroidota</taxon>
        <taxon>Bacteroidia</taxon>
        <taxon>Bacteroidales</taxon>
        <taxon>Prevotellaceae</taxon>
        <taxon>Prevotella</taxon>
    </lineage>
</organism>
<protein>
    <submittedName>
        <fullName evidence="1">Uncharacterized protein</fullName>
    </submittedName>
</protein>
<gene>
    <name evidence="1" type="ORF">HMPREF3226_01333</name>
</gene>
<evidence type="ECO:0000313" key="2">
    <source>
        <dbReference type="Proteomes" id="UP000070533"/>
    </source>
</evidence>